<dbReference type="RefSeq" id="WP_083531080.1">
    <property type="nucleotide sequence ID" value="NZ_LSRP01000068.1"/>
</dbReference>
<proteinExistence type="predicted"/>
<keyword evidence="4" id="KW-1185">Reference proteome</keyword>
<dbReference type="Pfam" id="PF06276">
    <property type="entry name" value="FhuF"/>
    <property type="match status" value="1"/>
</dbReference>
<dbReference type="Pfam" id="PF11575">
    <property type="entry name" value="FhuF_C"/>
    <property type="match status" value="1"/>
</dbReference>
<dbReference type="EMBL" id="LSRP01000068">
    <property type="protein sequence ID" value="OJF99537.1"/>
    <property type="molecule type" value="Genomic_DNA"/>
</dbReference>
<dbReference type="AlphaFoldDB" id="A0A657LVN4"/>
<name>A0A657LVN4_9HYPH</name>
<evidence type="ECO:0000313" key="3">
    <source>
        <dbReference type="EMBL" id="OJF99537.1"/>
    </source>
</evidence>
<reference evidence="3 4" key="1">
    <citation type="submission" date="2016-02" db="EMBL/GenBank/DDBJ databases">
        <title>Genome sequencing of a beta-galactosidase producing bacteria Rhizobium sp. 59.</title>
        <authorList>
            <person name="Wang D."/>
            <person name="Kot W."/>
            <person name="Qin Y."/>
            <person name="Hansen L."/>
            <person name="Naqvi K."/>
            <person name="Rensing C."/>
        </authorList>
    </citation>
    <scope>NUCLEOTIDE SEQUENCE [LARGE SCALE GENOMIC DNA]</scope>
    <source>
        <strain evidence="3 4">59</strain>
    </source>
</reference>
<evidence type="ECO:0000259" key="2">
    <source>
        <dbReference type="Pfam" id="PF11575"/>
    </source>
</evidence>
<dbReference type="InterPro" id="IPR024726">
    <property type="entry name" value="FhuF_C"/>
</dbReference>
<dbReference type="GO" id="GO:0003824">
    <property type="term" value="F:catalytic activity"/>
    <property type="evidence" value="ECO:0007669"/>
    <property type="project" value="UniProtKB-ARBA"/>
</dbReference>
<sequence>MVKDRQSGIPAQGEFAVAIAWLAHAFPQSAFSLGPVDKALGEEGPVRDGFSPASSAFDVHVGQIDTYLAYQTRFAEGMDERTRAAHLIALYSHQFSAAVVCVYLRTGRVPDMDPQRILIRFEAVDRSEMALPLDVWRFHIRSSGHVLPATDDSLGVFHDEIVAHLRPVIDALKRKTGFSTAAQWRLAADSLAGAFLDLGQALGCEAEAIGMALALVGREGSPLASPALRFETIKTVVDGRPVEKTFRLRGGCCLFYRTAQNRFCDNCVLLDADSQRSRLRDFVRGSSLQRREE</sequence>
<dbReference type="Proteomes" id="UP000182661">
    <property type="component" value="Unassembled WGS sequence"/>
</dbReference>
<dbReference type="InterPro" id="IPR022770">
    <property type="entry name" value="IucA/IucC-like_C"/>
</dbReference>
<feature type="domain" description="Aerobactin siderophore biosynthesis IucA/IucC-like C-terminal" evidence="1">
    <location>
        <begin position="91"/>
        <end position="205"/>
    </location>
</feature>
<dbReference type="GO" id="GO:0051537">
    <property type="term" value="F:2 iron, 2 sulfur cluster binding"/>
    <property type="evidence" value="ECO:0007669"/>
    <property type="project" value="InterPro"/>
</dbReference>
<evidence type="ECO:0000313" key="4">
    <source>
        <dbReference type="Proteomes" id="UP000182661"/>
    </source>
</evidence>
<protein>
    <recommendedName>
        <fullName evidence="5">Ferric siderophore reductase C-terminal domain-containing protein</fullName>
    </recommendedName>
</protein>
<comment type="caution">
    <text evidence="3">The sequence shown here is derived from an EMBL/GenBank/DDBJ whole genome shotgun (WGS) entry which is preliminary data.</text>
</comment>
<feature type="domain" description="Ferric siderophore reductase C-terminal" evidence="2">
    <location>
        <begin position="249"/>
        <end position="269"/>
    </location>
</feature>
<organism evidence="3 4">
    <name type="scientific">Pararhizobium antarcticum</name>
    <dbReference type="NCBI Taxonomy" id="1798805"/>
    <lineage>
        <taxon>Bacteria</taxon>
        <taxon>Pseudomonadati</taxon>
        <taxon>Pseudomonadota</taxon>
        <taxon>Alphaproteobacteria</taxon>
        <taxon>Hyphomicrobiales</taxon>
        <taxon>Rhizobiaceae</taxon>
        <taxon>Rhizobium/Agrobacterium group</taxon>
        <taxon>Pararhizobium</taxon>
    </lineage>
</organism>
<dbReference type="OrthoDB" id="6195577at2"/>
<evidence type="ECO:0008006" key="5">
    <source>
        <dbReference type="Google" id="ProtNLM"/>
    </source>
</evidence>
<accession>A0A657LVN4</accession>
<gene>
    <name evidence="3" type="ORF">AX760_12350</name>
</gene>
<evidence type="ECO:0000259" key="1">
    <source>
        <dbReference type="Pfam" id="PF06276"/>
    </source>
</evidence>